<dbReference type="SUPFAM" id="SSF48452">
    <property type="entry name" value="TPR-like"/>
    <property type="match status" value="1"/>
</dbReference>
<reference evidence="4" key="1">
    <citation type="journal article" date="2019" name="Curr. Biol.">
        <title>Genome Sequence of Striga asiatica Provides Insight into the Evolution of Plant Parasitism.</title>
        <authorList>
            <person name="Yoshida S."/>
            <person name="Kim S."/>
            <person name="Wafula E.K."/>
            <person name="Tanskanen J."/>
            <person name="Kim Y.M."/>
            <person name="Honaas L."/>
            <person name="Yang Z."/>
            <person name="Spallek T."/>
            <person name="Conn C.E."/>
            <person name="Ichihashi Y."/>
            <person name="Cheong K."/>
            <person name="Cui S."/>
            <person name="Der J.P."/>
            <person name="Gundlach H."/>
            <person name="Jiao Y."/>
            <person name="Hori C."/>
            <person name="Ishida J.K."/>
            <person name="Kasahara H."/>
            <person name="Kiba T."/>
            <person name="Kim M.S."/>
            <person name="Koo N."/>
            <person name="Laohavisit A."/>
            <person name="Lee Y.H."/>
            <person name="Lumba S."/>
            <person name="McCourt P."/>
            <person name="Mortimer J.C."/>
            <person name="Mutuku J.M."/>
            <person name="Nomura T."/>
            <person name="Sasaki-Sekimoto Y."/>
            <person name="Seto Y."/>
            <person name="Wang Y."/>
            <person name="Wakatake T."/>
            <person name="Sakakibara H."/>
            <person name="Demura T."/>
            <person name="Yamaguchi S."/>
            <person name="Yoneyama K."/>
            <person name="Manabe R.I."/>
            <person name="Nelson D.C."/>
            <person name="Schulman A.H."/>
            <person name="Timko M.P."/>
            <person name="dePamphilis C.W."/>
            <person name="Choi D."/>
            <person name="Shirasu K."/>
        </authorList>
    </citation>
    <scope>NUCLEOTIDE SEQUENCE [LARGE SCALE GENOMIC DNA]</scope>
    <source>
        <strain evidence="4">cv. UVA1</strain>
    </source>
</reference>
<dbReference type="Pfam" id="PF12854">
    <property type="entry name" value="PPR_1"/>
    <property type="match status" value="1"/>
</dbReference>
<feature type="repeat" description="PPR" evidence="2">
    <location>
        <begin position="447"/>
        <end position="481"/>
    </location>
</feature>
<dbReference type="Gene3D" id="1.25.40.10">
    <property type="entry name" value="Tetratricopeptide repeat domain"/>
    <property type="match status" value="5"/>
</dbReference>
<dbReference type="FunFam" id="1.25.40.10:FF:001810">
    <property type="entry name" value="Pentatricopeptide repeat-containing protein mitochondrial"/>
    <property type="match status" value="1"/>
</dbReference>
<feature type="repeat" description="PPR" evidence="2">
    <location>
        <begin position="287"/>
        <end position="317"/>
    </location>
</feature>
<organism evidence="3 4">
    <name type="scientific">Striga asiatica</name>
    <name type="common">Asiatic witchweed</name>
    <name type="synonym">Buchnera asiatica</name>
    <dbReference type="NCBI Taxonomy" id="4170"/>
    <lineage>
        <taxon>Eukaryota</taxon>
        <taxon>Viridiplantae</taxon>
        <taxon>Streptophyta</taxon>
        <taxon>Embryophyta</taxon>
        <taxon>Tracheophyta</taxon>
        <taxon>Spermatophyta</taxon>
        <taxon>Magnoliopsida</taxon>
        <taxon>eudicotyledons</taxon>
        <taxon>Gunneridae</taxon>
        <taxon>Pentapetalae</taxon>
        <taxon>asterids</taxon>
        <taxon>lamiids</taxon>
        <taxon>Lamiales</taxon>
        <taxon>Orobanchaceae</taxon>
        <taxon>Buchnereae</taxon>
        <taxon>Striga</taxon>
    </lineage>
</organism>
<dbReference type="PANTHER" id="PTHR47926:SF380">
    <property type="entry name" value="PENTATRICOPEPTIDE REPEAT-CONTAINING PROTEIN"/>
    <property type="match status" value="1"/>
</dbReference>
<dbReference type="NCBIfam" id="TIGR00756">
    <property type="entry name" value="PPR"/>
    <property type="match status" value="11"/>
</dbReference>
<dbReference type="InterPro" id="IPR046848">
    <property type="entry name" value="E_motif"/>
</dbReference>
<comment type="caution">
    <text evidence="3">The sequence shown here is derived from an EMBL/GenBank/DDBJ whole genome shotgun (WGS) entry which is preliminary data.</text>
</comment>
<dbReference type="InterPro" id="IPR002885">
    <property type="entry name" value="PPR_rpt"/>
</dbReference>
<dbReference type="OrthoDB" id="185373at2759"/>
<feature type="repeat" description="PPR" evidence="2">
    <location>
        <begin position="318"/>
        <end position="348"/>
    </location>
</feature>
<evidence type="ECO:0000256" key="1">
    <source>
        <dbReference type="ARBA" id="ARBA00022737"/>
    </source>
</evidence>
<feature type="repeat" description="PPR" evidence="2">
    <location>
        <begin position="225"/>
        <end position="259"/>
    </location>
</feature>
<protein>
    <submittedName>
        <fullName evidence="3">Pentatricopeptide repeat-containing protein</fullName>
    </submittedName>
</protein>
<dbReference type="GO" id="GO:0003723">
    <property type="term" value="F:RNA binding"/>
    <property type="evidence" value="ECO:0007669"/>
    <property type="project" value="InterPro"/>
</dbReference>
<name>A0A5A7PZY3_STRAF</name>
<accession>A0A5A7PZY3</accession>
<dbReference type="GO" id="GO:0009451">
    <property type="term" value="P:RNA modification"/>
    <property type="evidence" value="ECO:0007669"/>
    <property type="project" value="InterPro"/>
</dbReference>
<evidence type="ECO:0000256" key="2">
    <source>
        <dbReference type="PROSITE-ProRule" id="PRU00708"/>
    </source>
</evidence>
<dbReference type="EMBL" id="BKCP01005516">
    <property type="protein sequence ID" value="GER38445.1"/>
    <property type="molecule type" value="Genomic_DNA"/>
</dbReference>
<dbReference type="Pfam" id="PF01535">
    <property type="entry name" value="PPR"/>
    <property type="match status" value="6"/>
</dbReference>
<dbReference type="AlphaFoldDB" id="A0A5A7PZY3"/>
<dbReference type="Proteomes" id="UP000325081">
    <property type="component" value="Unassembled WGS sequence"/>
</dbReference>
<keyword evidence="1" id="KW-0677">Repeat</keyword>
<proteinExistence type="predicted"/>
<dbReference type="InterPro" id="IPR046849">
    <property type="entry name" value="E2_motif"/>
</dbReference>
<gene>
    <name evidence="3" type="ORF">STAS_14977</name>
</gene>
<evidence type="ECO:0000313" key="3">
    <source>
        <dbReference type="EMBL" id="GER38445.1"/>
    </source>
</evidence>
<dbReference type="PANTHER" id="PTHR47926">
    <property type="entry name" value="PENTATRICOPEPTIDE REPEAT-CONTAINING PROTEIN"/>
    <property type="match status" value="1"/>
</dbReference>
<dbReference type="PROSITE" id="PS51375">
    <property type="entry name" value="PPR"/>
    <property type="match status" value="7"/>
</dbReference>
<feature type="repeat" description="PPR" evidence="2">
    <location>
        <begin position="161"/>
        <end position="191"/>
    </location>
</feature>
<dbReference type="InterPro" id="IPR046960">
    <property type="entry name" value="PPR_At4g14850-like_plant"/>
</dbReference>
<feature type="repeat" description="PPR" evidence="2">
    <location>
        <begin position="130"/>
        <end position="160"/>
    </location>
</feature>
<dbReference type="Pfam" id="PF20430">
    <property type="entry name" value="Eplus_motif"/>
    <property type="match status" value="1"/>
</dbReference>
<dbReference type="InterPro" id="IPR011990">
    <property type="entry name" value="TPR-like_helical_dom_sf"/>
</dbReference>
<feature type="repeat" description="PPR" evidence="2">
    <location>
        <begin position="349"/>
        <end position="383"/>
    </location>
</feature>
<evidence type="ECO:0000313" key="4">
    <source>
        <dbReference type="Proteomes" id="UP000325081"/>
    </source>
</evidence>
<keyword evidence="4" id="KW-1185">Reference proteome</keyword>
<sequence>MIRSCRPRALHVRNARSIVAIQTCIVPAIRERQHTLHGLHTTAAAGKLTLGFAKRDDPTNITSPTSTYDYNVRMAEIGRRASAHAARKLFDGIPERDRVSYASMISIYLKHDEFHKAEKLFYEIPEDMRTIVADSAMVDAYAKAGRMDQAKDVFDKMPERNSFSWSSLISGYFRAGKVHAALELFAKMPERDKNEITWTNVITGFSQNGLIDEARRAFDRTTVKNVVMWTSMVKAYIENDRVDEAFKLFREMPERNLYSWNIMVRGLLDEGRINEANELFKSMTRKNVISWTTMVTGLAKNGMTDLARIYFDRMPNKDISAWNAMITAYADTGRMVEARELFNSMSNRNIVTWNAMIHGYSMDQQADEAFSLFISMRRDSITPKETSLTSLLTSCSGILGVIQVHGLIVQLGYEIETSLANTLITMYYRCGDITSARIVFDNLEAKDVVSWTAIISAYSNHGLGMWALQAFARMIRSGHAPDGITFVGVLSGCSHAGFVRKGRMLFDSMRSAYGLEPTSEHYSCLVDILGRAGLVNEAMKVVNEMPLDKCDGVVLGALVSACRLHGDDELADHIGDELIELEPGRSGAYVLLGNLYASCGKWDKFSELRKKMKEREVNKVPGYSQIEVNGRIHVFLVGDKSHPEMKEIYLLLREKLLLEMRDFGYDDCSIV</sequence>
<dbReference type="Pfam" id="PF20431">
    <property type="entry name" value="E_motif"/>
    <property type="match status" value="1"/>
</dbReference>
<dbReference type="Pfam" id="PF13041">
    <property type="entry name" value="PPR_2"/>
    <property type="match status" value="3"/>
</dbReference>